<accession>A0ABV0ZCT5</accession>
<proteinExistence type="predicted"/>
<organism evidence="1 2">
    <name type="scientific">Ameca splendens</name>
    <dbReference type="NCBI Taxonomy" id="208324"/>
    <lineage>
        <taxon>Eukaryota</taxon>
        <taxon>Metazoa</taxon>
        <taxon>Chordata</taxon>
        <taxon>Craniata</taxon>
        <taxon>Vertebrata</taxon>
        <taxon>Euteleostomi</taxon>
        <taxon>Actinopterygii</taxon>
        <taxon>Neopterygii</taxon>
        <taxon>Teleostei</taxon>
        <taxon>Neoteleostei</taxon>
        <taxon>Acanthomorphata</taxon>
        <taxon>Ovalentaria</taxon>
        <taxon>Atherinomorphae</taxon>
        <taxon>Cyprinodontiformes</taxon>
        <taxon>Goodeidae</taxon>
        <taxon>Ameca</taxon>
    </lineage>
</organism>
<evidence type="ECO:0000313" key="2">
    <source>
        <dbReference type="Proteomes" id="UP001469553"/>
    </source>
</evidence>
<keyword evidence="2" id="KW-1185">Reference proteome</keyword>
<reference evidence="1 2" key="1">
    <citation type="submission" date="2021-06" db="EMBL/GenBank/DDBJ databases">
        <authorList>
            <person name="Palmer J.M."/>
        </authorList>
    </citation>
    <scope>NUCLEOTIDE SEQUENCE [LARGE SCALE GENOMIC DNA]</scope>
    <source>
        <strain evidence="1 2">AS_MEX2019</strain>
        <tissue evidence="1">Muscle</tissue>
    </source>
</reference>
<evidence type="ECO:0000313" key="1">
    <source>
        <dbReference type="EMBL" id="MEQ2303705.1"/>
    </source>
</evidence>
<comment type="caution">
    <text evidence="1">The sequence shown here is derived from an EMBL/GenBank/DDBJ whole genome shotgun (WGS) entry which is preliminary data.</text>
</comment>
<name>A0ABV0ZCT5_9TELE</name>
<protein>
    <submittedName>
        <fullName evidence="1">Uncharacterized protein</fullName>
    </submittedName>
</protein>
<gene>
    <name evidence="1" type="ORF">AMECASPLE_019660</name>
</gene>
<dbReference type="Proteomes" id="UP001469553">
    <property type="component" value="Unassembled WGS sequence"/>
</dbReference>
<dbReference type="EMBL" id="JAHRIP010058028">
    <property type="protein sequence ID" value="MEQ2303705.1"/>
    <property type="molecule type" value="Genomic_DNA"/>
</dbReference>
<sequence length="67" mass="7827">MSLPRTVYERRHFENLVMEVLVHYCNLLGCSTSTIQWRDRKKAKAVVNTQATCSVCTVKRYSEIKPH</sequence>